<evidence type="ECO:0000313" key="2">
    <source>
        <dbReference type="EMBL" id="RAI38181.1"/>
    </source>
</evidence>
<evidence type="ECO:0000313" key="3">
    <source>
        <dbReference type="Proteomes" id="UP000248863"/>
    </source>
</evidence>
<dbReference type="AlphaFoldDB" id="A0A327KJ70"/>
<dbReference type="Proteomes" id="UP000248863">
    <property type="component" value="Unassembled WGS sequence"/>
</dbReference>
<accession>A0A327KJ70</accession>
<evidence type="ECO:0000256" key="1">
    <source>
        <dbReference type="SAM" id="MobiDB-lite"/>
    </source>
</evidence>
<comment type="caution">
    <text evidence="2">The sequence shown here is derived from an EMBL/GenBank/DDBJ whole genome shotgun (WGS) entry which is preliminary data.</text>
</comment>
<protein>
    <submittedName>
        <fullName evidence="2">Uncharacterized protein</fullName>
    </submittedName>
</protein>
<feature type="region of interest" description="Disordered" evidence="1">
    <location>
        <begin position="25"/>
        <end position="52"/>
    </location>
</feature>
<dbReference type="EMBL" id="NPEU01000139">
    <property type="protein sequence ID" value="RAI38181.1"/>
    <property type="molecule type" value="Genomic_DNA"/>
</dbReference>
<keyword evidence="3" id="KW-1185">Reference proteome</keyword>
<proteinExistence type="predicted"/>
<organism evidence="2 3">
    <name type="scientific">Rhodoplanes elegans</name>
    <dbReference type="NCBI Taxonomy" id="29408"/>
    <lineage>
        <taxon>Bacteria</taxon>
        <taxon>Pseudomonadati</taxon>
        <taxon>Pseudomonadota</taxon>
        <taxon>Alphaproteobacteria</taxon>
        <taxon>Hyphomicrobiales</taxon>
        <taxon>Nitrobacteraceae</taxon>
        <taxon>Rhodoplanes</taxon>
    </lineage>
</organism>
<reference evidence="2 3" key="1">
    <citation type="submission" date="2017-07" db="EMBL/GenBank/DDBJ databases">
        <title>Draft Genome Sequences of Select Purple Nonsulfur Bacteria.</title>
        <authorList>
            <person name="Lasarre B."/>
            <person name="Mckinlay J.B."/>
        </authorList>
    </citation>
    <scope>NUCLEOTIDE SEQUENCE [LARGE SCALE GENOMIC DNA]</scope>
    <source>
        <strain evidence="2 3">DSM 11907</strain>
    </source>
</reference>
<name>A0A327KJ70_9BRAD</name>
<sequence>MFWCASTGGAISRVMSPLSRFVPFDRDHGSPRSPLVPAKAGTQGRHGAAPWMPAFAGMSGGFGAALATSGPPDERPHA</sequence>
<gene>
    <name evidence="2" type="ORF">CH338_13595</name>
</gene>